<proteinExistence type="inferred from homology"/>
<gene>
    <name evidence="3" type="primary">Rnase11</name>
    <name evidence="3" type="ORF">PHOROB_LOCUS2634</name>
</gene>
<dbReference type="AlphaFoldDB" id="A0AAU9YWE5"/>
<dbReference type="KEGG" id="prob:127216248"/>
<comment type="similarity">
    <text evidence="1">Belongs to the pancreatic ribonuclease family.</text>
</comment>
<dbReference type="Gene3D" id="3.10.130.10">
    <property type="entry name" value="Ribonuclease A-like domain"/>
    <property type="match status" value="1"/>
</dbReference>
<evidence type="ECO:0000313" key="3">
    <source>
        <dbReference type="EMBL" id="CAH6778992.1"/>
    </source>
</evidence>
<dbReference type="RefSeq" id="XP_051032828.1">
    <property type="nucleotide sequence ID" value="XM_051176871.1"/>
</dbReference>
<accession>A0AAU9YWE5</accession>
<keyword evidence="2" id="KW-0732">Signal</keyword>
<dbReference type="GO" id="GO:0050830">
    <property type="term" value="P:defense response to Gram-positive bacterium"/>
    <property type="evidence" value="ECO:0007669"/>
    <property type="project" value="TreeGrafter"/>
</dbReference>
<dbReference type="EMBL" id="CALSGD010000522">
    <property type="protein sequence ID" value="CAH6778992.1"/>
    <property type="molecule type" value="Genomic_DNA"/>
</dbReference>
<feature type="signal peptide" evidence="2">
    <location>
        <begin position="1"/>
        <end position="20"/>
    </location>
</feature>
<comment type="caution">
    <text evidence="3">The sequence shown here is derived from an EMBL/GenBank/DDBJ whole genome shotgun (WGS) entry which is preliminary data.</text>
</comment>
<keyword evidence="4" id="KW-1185">Reference proteome</keyword>
<protein>
    <submittedName>
        <fullName evidence="3">Rnase11 protein</fullName>
    </submittedName>
</protein>
<organism evidence="3 4">
    <name type="scientific">Phodopus roborovskii</name>
    <name type="common">Roborovski's desert hamster</name>
    <name type="synonym">Cricetulus roborovskii</name>
    <dbReference type="NCBI Taxonomy" id="109678"/>
    <lineage>
        <taxon>Eukaryota</taxon>
        <taxon>Metazoa</taxon>
        <taxon>Chordata</taxon>
        <taxon>Craniata</taxon>
        <taxon>Vertebrata</taxon>
        <taxon>Euteleostomi</taxon>
        <taxon>Mammalia</taxon>
        <taxon>Eutheria</taxon>
        <taxon>Euarchontoglires</taxon>
        <taxon>Glires</taxon>
        <taxon>Rodentia</taxon>
        <taxon>Myomorpha</taxon>
        <taxon>Muroidea</taxon>
        <taxon>Cricetidae</taxon>
        <taxon>Cricetinae</taxon>
        <taxon>Phodopus</taxon>
    </lineage>
</organism>
<evidence type="ECO:0000256" key="1">
    <source>
        <dbReference type="ARBA" id="ARBA00005600"/>
    </source>
</evidence>
<reference evidence="3" key="1">
    <citation type="submission" date="2022-06" db="EMBL/GenBank/DDBJ databases">
        <authorList>
            <person name="Andreotti S."/>
            <person name="Wyler E."/>
        </authorList>
    </citation>
    <scope>NUCLEOTIDE SEQUENCE</scope>
</reference>
<dbReference type="CTD" id="122651"/>
<dbReference type="PANTHER" id="PTHR11437:SF22">
    <property type="entry name" value="RIBONUCLEASE 11-RELATED"/>
    <property type="match status" value="1"/>
</dbReference>
<evidence type="ECO:0000256" key="2">
    <source>
        <dbReference type="SAM" id="SignalP"/>
    </source>
</evidence>
<evidence type="ECO:0000313" key="4">
    <source>
        <dbReference type="Proteomes" id="UP001152836"/>
    </source>
</evidence>
<dbReference type="SUPFAM" id="SSF54076">
    <property type="entry name" value="RNase A-like"/>
    <property type="match status" value="1"/>
</dbReference>
<feature type="chain" id="PRO_5043953457" evidence="2">
    <location>
        <begin position="21"/>
        <end position="192"/>
    </location>
</feature>
<dbReference type="GO" id="GO:0003676">
    <property type="term" value="F:nucleic acid binding"/>
    <property type="evidence" value="ECO:0007669"/>
    <property type="project" value="InterPro"/>
</dbReference>
<name>A0AAU9YWE5_PHORO</name>
<dbReference type="GeneID" id="127216248"/>
<dbReference type="InterPro" id="IPR036816">
    <property type="entry name" value="RNaseA-like_dom_sf"/>
</dbReference>
<sequence length="192" mass="20574">MAVFVLLLGLGSVLVVPSEGTTKRITEKLSQEEMQPAAKQIVEQSMNSVLSDKNISLSAFKNVVSASPPTSRRSCFVISKGNPLSNDQNCLNGPGVWRKVLGMNESCQLGNNFIQGSTNVIHGVPEATGWGCGQTPGLSCCERLGLEHTMCKVTAGQQCPRCQEHSVTSLKRALTVLTSHSLMSWLVSGSRL</sequence>
<dbReference type="InterPro" id="IPR001427">
    <property type="entry name" value="RNaseA"/>
</dbReference>
<dbReference type="PANTHER" id="PTHR11437">
    <property type="entry name" value="RIBONUCLEASE"/>
    <property type="match status" value="1"/>
</dbReference>
<dbReference type="Proteomes" id="UP001152836">
    <property type="component" value="Unassembled WGS sequence"/>
</dbReference>